<dbReference type="EC" id="2.7.1.100" evidence="6"/>
<dbReference type="GO" id="GO:0046522">
    <property type="term" value="F:S-methyl-5-thioribose kinase activity"/>
    <property type="evidence" value="ECO:0007669"/>
    <property type="project" value="UniProtKB-EC"/>
</dbReference>
<dbReference type="Pfam" id="PF01636">
    <property type="entry name" value="APH"/>
    <property type="match status" value="1"/>
</dbReference>
<evidence type="ECO:0000313" key="20">
    <source>
        <dbReference type="Proteomes" id="UP001485043"/>
    </source>
</evidence>
<dbReference type="FunFam" id="1.20.120.420:FF:000003">
    <property type="entry name" value="Methylthioribose-1-phosphate isomerase"/>
    <property type="match status" value="1"/>
</dbReference>
<keyword evidence="7" id="KW-0963">Cytoplasm</keyword>
<dbReference type="Gene3D" id="3.30.200.20">
    <property type="entry name" value="Phosphorylase Kinase, domain 1"/>
    <property type="match status" value="1"/>
</dbReference>
<dbReference type="AlphaFoldDB" id="A0AAW1SWQ3"/>
<keyword evidence="9" id="KW-0808">Transferase</keyword>
<dbReference type="FunFam" id="3.40.50.10470:FF:000003">
    <property type="entry name" value="Methylthioribose-1-phosphate isomerase"/>
    <property type="match status" value="1"/>
</dbReference>
<comment type="similarity">
    <text evidence="3 16">Belongs to the eIF-2B alpha/beta/delta subunits family.</text>
</comment>
<dbReference type="PANTHER" id="PTHR34273:SF2">
    <property type="entry name" value="METHYLTHIORIBOSE KINASE"/>
    <property type="match status" value="1"/>
</dbReference>
<dbReference type="InterPro" id="IPR027363">
    <property type="entry name" value="M1Pi_N"/>
</dbReference>
<dbReference type="Gene3D" id="3.90.1200.10">
    <property type="match status" value="1"/>
</dbReference>
<dbReference type="NCBIfam" id="TIGR00512">
    <property type="entry name" value="salvage_mtnA"/>
    <property type="match status" value="1"/>
</dbReference>
<dbReference type="PANTHER" id="PTHR34273">
    <property type="entry name" value="METHYLTHIORIBOSE KINASE"/>
    <property type="match status" value="1"/>
</dbReference>
<dbReference type="InterPro" id="IPR011559">
    <property type="entry name" value="Initiation_fac_2B_a/b/d"/>
</dbReference>
<evidence type="ECO:0000256" key="16">
    <source>
        <dbReference type="RuleBase" id="RU003814"/>
    </source>
</evidence>
<evidence type="ECO:0000256" key="6">
    <source>
        <dbReference type="ARBA" id="ARBA00012128"/>
    </source>
</evidence>
<keyword evidence="14" id="KW-0413">Isomerase</keyword>
<evidence type="ECO:0000256" key="7">
    <source>
        <dbReference type="ARBA" id="ARBA00022490"/>
    </source>
</evidence>
<reference evidence="19 20" key="1">
    <citation type="journal article" date="2024" name="Nat. Commun.">
        <title>Phylogenomics reveals the evolutionary origins of lichenization in chlorophyte algae.</title>
        <authorList>
            <person name="Puginier C."/>
            <person name="Libourel C."/>
            <person name="Otte J."/>
            <person name="Skaloud P."/>
            <person name="Haon M."/>
            <person name="Grisel S."/>
            <person name="Petersen M."/>
            <person name="Berrin J.G."/>
            <person name="Delaux P.M."/>
            <person name="Dal Grande F."/>
            <person name="Keller J."/>
        </authorList>
    </citation>
    <scope>NUCLEOTIDE SEQUENCE [LARGE SCALE GENOMIC DNA]</scope>
    <source>
        <strain evidence="19 20">SAG 2523</strain>
    </source>
</reference>
<evidence type="ECO:0000313" key="19">
    <source>
        <dbReference type="EMBL" id="KAK9860994.1"/>
    </source>
</evidence>
<dbReference type="Gene3D" id="1.20.120.420">
    <property type="entry name" value="translation initiation factor eif-2b, domain 1"/>
    <property type="match status" value="1"/>
</dbReference>
<evidence type="ECO:0000256" key="13">
    <source>
        <dbReference type="ARBA" id="ARBA00023167"/>
    </source>
</evidence>
<dbReference type="GO" id="GO:0005524">
    <property type="term" value="F:ATP binding"/>
    <property type="evidence" value="ECO:0007669"/>
    <property type="project" value="UniProtKB-KW"/>
</dbReference>
<evidence type="ECO:0000256" key="5">
    <source>
        <dbReference type="ARBA" id="ARBA00011738"/>
    </source>
</evidence>
<organism evidence="19 20">
    <name type="scientific">Apatococcus fuscideae</name>
    <dbReference type="NCBI Taxonomy" id="2026836"/>
    <lineage>
        <taxon>Eukaryota</taxon>
        <taxon>Viridiplantae</taxon>
        <taxon>Chlorophyta</taxon>
        <taxon>core chlorophytes</taxon>
        <taxon>Trebouxiophyceae</taxon>
        <taxon>Chlorellales</taxon>
        <taxon>Chlorellaceae</taxon>
        <taxon>Apatococcus</taxon>
    </lineage>
</organism>
<evidence type="ECO:0000256" key="2">
    <source>
        <dbReference type="ARBA" id="ARBA00004496"/>
    </source>
</evidence>
<evidence type="ECO:0000256" key="1">
    <source>
        <dbReference type="ARBA" id="ARBA00004123"/>
    </source>
</evidence>
<dbReference type="GO" id="GO:0016853">
    <property type="term" value="F:isomerase activity"/>
    <property type="evidence" value="ECO:0007669"/>
    <property type="project" value="UniProtKB-KW"/>
</dbReference>
<evidence type="ECO:0000256" key="12">
    <source>
        <dbReference type="ARBA" id="ARBA00022840"/>
    </source>
</evidence>
<comment type="similarity">
    <text evidence="4">Belongs to the methylthioribose kinase family.</text>
</comment>
<evidence type="ECO:0000256" key="11">
    <source>
        <dbReference type="ARBA" id="ARBA00022777"/>
    </source>
</evidence>
<comment type="caution">
    <text evidence="19">The sequence shown here is derived from an EMBL/GenBank/DDBJ whole genome shotgun (WGS) entry which is preliminary data.</text>
</comment>
<evidence type="ECO:0000256" key="10">
    <source>
        <dbReference type="ARBA" id="ARBA00022741"/>
    </source>
</evidence>
<evidence type="ECO:0000256" key="3">
    <source>
        <dbReference type="ARBA" id="ARBA00007251"/>
    </source>
</evidence>
<dbReference type="NCBIfam" id="NF004326">
    <property type="entry name" value="PRK05720.1"/>
    <property type="match status" value="1"/>
</dbReference>
<dbReference type="InterPro" id="IPR005251">
    <property type="entry name" value="IF-M1Pi"/>
</dbReference>
<feature type="chain" id="PRO_5043362842" description="S-methyl-5-thioribose kinase" evidence="17">
    <location>
        <begin position="19"/>
        <end position="762"/>
    </location>
</feature>
<dbReference type="Gene3D" id="3.40.50.10470">
    <property type="entry name" value="Translation initiation factor eif-2b, domain 2"/>
    <property type="match status" value="1"/>
</dbReference>
<gene>
    <name evidence="19" type="ORF">WJX84_006078</name>
</gene>
<dbReference type="InterPro" id="IPR000649">
    <property type="entry name" value="IF-2B-related"/>
</dbReference>
<evidence type="ECO:0000256" key="14">
    <source>
        <dbReference type="ARBA" id="ARBA00023235"/>
    </source>
</evidence>
<dbReference type="InterPro" id="IPR011009">
    <property type="entry name" value="Kinase-like_dom_sf"/>
</dbReference>
<keyword evidence="13" id="KW-0486">Methionine biosynthesis</keyword>
<dbReference type="GO" id="GO:0005737">
    <property type="term" value="C:cytoplasm"/>
    <property type="evidence" value="ECO:0007669"/>
    <property type="project" value="UniProtKB-SubCell"/>
</dbReference>
<feature type="domain" description="Aminoglycoside phosphotransferase" evidence="18">
    <location>
        <begin position="379"/>
        <end position="612"/>
    </location>
</feature>
<comment type="subcellular location">
    <subcellularLocation>
        <location evidence="2">Cytoplasm</location>
    </subcellularLocation>
    <subcellularLocation>
        <location evidence="1">Nucleus</location>
    </subcellularLocation>
</comment>
<evidence type="ECO:0000256" key="15">
    <source>
        <dbReference type="ARBA" id="ARBA00023242"/>
    </source>
</evidence>
<accession>A0AAW1SWQ3</accession>
<evidence type="ECO:0000256" key="17">
    <source>
        <dbReference type="SAM" id="SignalP"/>
    </source>
</evidence>
<evidence type="ECO:0000256" key="4">
    <source>
        <dbReference type="ARBA" id="ARBA00010165"/>
    </source>
</evidence>
<keyword evidence="11" id="KW-0418">Kinase</keyword>
<dbReference type="InterPro" id="IPR009212">
    <property type="entry name" value="Methylthioribose_kinase"/>
</dbReference>
<keyword evidence="8" id="KW-0028">Amino-acid biosynthesis</keyword>
<dbReference type="SUPFAM" id="SSF56112">
    <property type="entry name" value="Protein kinase-like (PK-like)"/>
    <property type="match status" value="1"/>
</dbReference>
<dbReference type="InterPro" id="IPR002575">
    <property type="entry name" value="Aminoglycoside_PTrfase"/>
</dbReference>
<proteinExistence type="inferred from homology"/>
<dbReference type="NCBIfam" id="TIGR00524">
    <property type="entry name" value="eIF-2B_rel"/>
    <property type="match status" value="1"/>
</dbReference>
<keyword evidence="10" id="KW-0547">Nucleotide-binding</keyword>
<keyword evidence="17" id="KW-0732">Signal</keyword>
<sequence>MAVRGAPAIAVSAALCLAVDLTRKGSGKQFHGPDDAALYIQDQLKFLVTSRPTAVNLQDAASKLTQVTRAAAQASGATSSSVVSAYVEAAEEMVETDIASNKSIGRHGAEAVMEAIQLAGTGPSKARILTICNTGSLATAGYGTALGVIRALLARDCLDHAYFCETRPFNQGSRLTAYEMQHDRIPSTLICDSAAAALVASGRVDAVVVGADRVTANGDTANKIGTLMLATIAAHYRIPFFVAAPTTTLDPSLPDGSHIKIEERPGEEVTHWRGQPIAPASTNVWNPAFDVTPSSMITGVITDRGMIRREQRRIDVRAFMTSHGLLPAQENGHGGSRIVSPIPGFKALDADSVLTYLAAKPDLARLLGPQGSQSSWKAREVGDGNLNFVYIVEGPEGGLVVKQALPFLRLVGDDWPLGQQRIGFEAKALETENQYCPAHTPTLYLYDPRMALIVMQYLALPHVILRLGLTEGHIYPRLADQVAQFLAHTLFHTSLIHLNSEQFREEQAHFLGNIELIRLTEQVIFTEPYFDASNNWHTTPHLDDSAKAFQTNPKFKAAISRLKALFMERGQALVQGDFHTGSLMVTEDTMYAIDAEFAFYGPMAFDVGKIIANLLLAFFASDGHESGGSTRQKQRAWLLQTIVDIWEKFERTFVDLWNTKGHGDLFPQALFGQNAPAGKTSLELVQQQFMRELLSDSLAMAGAVMIRRIIGIAHIQDFKLIDSDDARAVCEMRALTLGEDLLLSAKADIHSVVAAAESLRHA</sequence>
<evidence type="ECO:0000256" key="9">
    <source>
        <dbReference type="ARBA" id="ARBA00022679"/>
    </source>
</evidence>
<dbReference type="Pfam" id="PF01008">
    <property type="entry name" value="IF-2B"/>
    <property type="match status" value="1"/>
</dbReference>
<feature type="signal peptide" evidence="17">
    <location>
        <begin position="1"/>
        <end position="18"/>
    </location>
</feature>
<keyword evidence="15" id="KW-0539">Nucleus</keyword>
<evidence type="ECO:0000256" key="8">
    <source>
        <dbReference type="ARBA" id="ARBA00022605"/>
    </source>
</evidence>
<keyword evidence="12" id="KW-0067">ATP-binding</keyword>
<evidence type="ECO:0000259" key="18">
    <source>
        <dbReference type="Pfam" id="PF01636"/>
    </source>
</evidence>
<dbReference type="InterPro" id="IPR042529">
    <property type="entry name" value="IF_2B-like_C"/>
</dbReference>
<comment type="subunit">
    <text evidence="5">Homodimer.</text>
</comment>
<dbReference type="NCBIfam" id="TIGR01767">
    <property type="entry name" value="MTRK"/>
    <property type="match status" value="1"/>
</dbReference>
<dbReference type="SUPFAM" id="SSF100950">
    <property type="entry name" value="NagB/RpiA/CoA transferase-like"/>
    <property type="match status" value="1"/>
</dbReference>
<name>A0AAW1SWQ3_9CHLO</name>
<protein>
    <recommendedName>
        <fullName evidence="6">S-methyl-5-thioribose kinase</fullName>
        <ecNumber evidence="6">2.7.1.100</ecNumber>
    </recommendedName>
</protein>
<dbReference type="Proteomes" id="UP001485043">
    <property type="component" value="Unassembled WGS sequence"/>
</dbReference>
<dbReference type="GO" id="GO:0005634">
    <property type="term" value="C:nucleus"/>
    <property type="evidence" value="ECO:0007669"/>
    <property type="project" value="UniProtKB-SubCell"/>
</dbReference>
<keyword evidence="20" id="KW-1185">Reference proteome</keyword>
<dbReference type="EMBL" id="JALJOV010000832">
    <property type="protein sequence ID" value="KAK9860994.1"/>
    <property type="molecule type" value="Genomic_DNA"/>
</dbReference>
<dbReference type="GO" id="GO:0009086">
    <property type="term" value="P:methionine biosynthetic process"/>
    <property type="evidence" value="ECO:0007669"/>
    <property type="project" value="UniProtKB-KW"/>
</dbReference>
<dbReference type="InterPro" id="IPR037171">
    <property type="entry name" value="NagB/RpiA_transferase-like"/>
</dbReference>